<dbReference type="Gene3D" id="3.30.750.24">
    <property type="entry name" value="STAS domain"/>
    <property type="match status" value="1"/>
</dbReference>
<gene>
    <name evidence="2" type="ORF">DSM104443_02001</name>
</gene>
<dbReference type="KEGG" id="uru:DSM104443_02001"/>
<dbReference type="EMBL" id="CP053069">
    <property type="protein sequence ID" value="QJR10931.1"/>
    <property type="molecule type" value="Genomic_DNA"/>
</dbReference>
<dbReference type="AlphaFoldDB" id="A0A6M4GUC9"/>
<sequence length="98" mass="10506">MTTKRGKAVREHRVDLGADLRIGRAREIFEALAAAGNKATVVIDASTVAKVDAAGLQALAVHVVQWRTAGKAWRWDNPTETLRTSARSAGLDEALGLE</sequence>
<accession>A0A6M4GUC9</accession>
<evidence type="ECO:0000313" key="2">
    <source>
        <dbReference type="EMBL" id="QJR10931.1"/>
    </source>
</evidence>
<organism evidence="2 3">
    <name type="scientific">Usitatibacter rugosus</name>
    <dbReference type="NCBI Taxonomy" id="2732067"/>
    <lineage>
        <taxon>Bacteria</taxon>
        <taxon>Pseudomonadati</taxon>
        <taxon>Pseudomonadota</taxon>
        <taxon>Betaproteobacteria</taxon>
        <taxon>Nitrosomonadales</taxon>
        <taxon>Usitatibacteraceae</taxon>
        <taxon>Usitatibacter</taxon>
    </lineage>
</organism>
<dbReference type="InterPro" id="IPR036513">
    <property type="entry name" value="STAS_dom_sf"/>
</dbReference>
<name>A0A6M4GUC9_9PROT</name>
<keyword evidence="3" id="KW-1185">Reference proteome</keyword>
<protein>
    <recommendedName>
        <fullName evidence="1">STAS domain-containing protein</fullName>
    </recommendedName>
</protein>
<dbReference type="PROSITE" id="PS50801">
    <property type="entry name" value="STAS"/>
    <property type="match status" value="1"/>
</dbReference>
<feature type="domain" description="STAS" evidence="1">
    <location>
        <begin position="14"/>
        <end position="98"/>
    </location>
</feature>
<reference evidence="2 3" key="1">
    <citation type="submission" date="2020-04" db="EMBL/GenBank/DDBJ databases">
        <title>Usitatibacter rugosus gen. nov., sp. nov. and Usitatibacter palustris sp. nov., novel members of Usitatibacteraceae fam. nov. within the order Nitrosomonadales isolated from soil.</title>
        <authorList>
            <person name="Huber K.J."/>
            <person name="Neumann-Schaal M."/>
            <person name="Geppert A."/>
            <person name="Luckner M."/>
            <person name="Wanner G."/>
            <person name="Overmann J."/>
        </authorList>
    </citation>
    <scope>NUCLEOTIDE SEQUENCE [LARGE SCALE GENOMIC DNA]</scope>
    <source>
        <strain evidence="2 3">0125_3</strain>
    </source>
</reference>
<dbReference type="InterPro" id="IPR002645">
    <property type="entry name" value="STAS_dom"/>
</dbReference>
<dbReference type="Proteomes" id="UP000501534">
    <property type="component" value="Chromosome"/>
</dbReference>
<dbReference type="SUPFAM" id="SSF52091">
    <property type="entry name" value="SpoIIaa-like"/>
    <property type="match status" value="1"/>
</dbReference>
<evidence type="ECO:0000259" key="1">
    <source>
        <dbReference type="PROSITE" id="PS50801"/>
    </source>
</evidence>
<evidence type="ECO:0000313" key="3">
    <source>
        <dbReference type="Proteomes" id="UP000501534"/>
    </source>
</evidence>
<dbReference type="RefSeq" id="WP_171091832.1">
    <property type="nucleotide sequence ID" value="NZ_CP053069.1"/>
</dbReference>
<dbReference type="InterPro" id="IPR058548">
    <property type="entry name" value="MlaB-like_STAS"/>
</dbReference>
<dbReference type="Pfam" id="PF13466">
    <property type="entry name" value="STAS_2"/>
    <property type="match status" value="1"/>
</dbReference>
<proteinExistence type="predicted"/>